<feature type="region of interest" description="Disordered" evidence="2">
    <location>
        <begin position="78"/>
        <end position="271"/>
    </location>
</feature>
<dbReference type="InterPro" id="IPR002716">
    <property type="entry name" value="PIN_dom"/>
</dbReference>
<feature type="compositionally biased region" description="Low complexity" evidence="2">
    <location>
        <begin position="618"/>
        <end position="646"/>
    </location>
</feature>
<comment type="subcellular location">
    <subcellularLocation>
        <location evidence="1">Nucleus</location>
    </subcellularLocation>
</comment>
<dbReference type="Proteomes" id="UP000799750">
    <property type="component" value="Unassembled WGS sequence"/>
</dbReference>
<dbReference type="EMBL" id="MU004186">
    <property type="protein sequence ID" value="KAF2497597.1"/>
    <property type="molecule type" value="Genomic_DNA"/>
</dbReference>
<dbReference type="Pfam" id="PF13638">
    <property type="entry name" value="PIN_4"/>
    <property type="match status" value="1"/>
</dbReference>
<protein>
    <recommendedName>
        <fullName evidence="1">Nonsense-mediated mRNA decay factor</fullName>
    </recommendedName>
</protein>
<dbReference type="SUPFAM" id="SSF48452">
    <property type="entry name" value="TPR-like"/>
    <property type="match status" value="1"/>
</dbReference>
<dbReference type="Gene3D" id="3.40.50.1010">
    <property type="entry name" value="5'-nuclease"/>
    <property type="match status" value="1"/>
</dbReference>
<feature type="region of interest" description="Disordered" evidence="2">
    <location>
        <begin position="880"/>
        <end position="909"/>
    </location>
</feature>
<evidence type="ECO:0000259" key="3">
    <source>
        <dbReference type="Pfam" id="PF10373"/>
    </source>
</evidence>
<dbReference type="FunFam" id="1.25.40.10:FF:000202">
    <property type="entry name" value="Unplaced genomic scaffold supercont1.7, whole genome shotgun sequence"/>
    <property type="match status" value="1"/>
</dbReference>
<dbReference type="InterPro" id="IPR018834">
    <property type="entry name" value="DNA/RNA-bd_Est1-type"/>
</dbReference>
<feature type="region of interest" description="Disordered" evidence="2">
    <location>
        <begin position="1022"/>
        <end position="1042"/>
    </location>
</feature>
<feature type="compositionally biased region" description="Polar residues" evidence="2">
    <location>
        <begin position="175"/>
        <end position="188"/>
    </location>
</feature>
<feature type="compositionally biased region" description="Basic and acidic residues" evidence="2">
    <location>
        <begin position="78"/>
        <end position="88"/>
    </location>
</feature>
<dbReference type="InterPro" id="IPR045153">
    <property type="entry name" value="Est1/Ebs1-like"/>
</dbReference>
<feature type="domain" description="DNA/RNA-binding" evidence="3">
    <location>
        <begin position="464"/>
        <end position="758"/>
    </location>
</feature>
<feature type="compositionally biased region" description="Polar residues" evidence="2">
    <location>
        <begin position="1022"/>
        <end position="1038"/>
    </location>
</feature>
<dbReference type="GO" id="GO:0000184">
    <property type="term" value="P:nuclear-transcribed mRNA catabolic process, nonsense-mediated decay"/>
    <property type="evidence" value="ECO:0007669"/>
    <property type="project" value="UniProtKB-KW"/>
</dbReference>
<feature type="domain" description="PIN" evidence="4">
    <location>
        <begin position="927"/>
        <end position="1065"/>
    </location>
</feature>
<gene>
    <name evidence="5" type="ORF">BU16DRAFT_537232</name>
</gene>
<dbReference type="PANTHER" id="PTHR15696">
    <property type="entry name" value="SMG-7 SUPPRESSOR WITH MORPHOLOGICAL EFFECT ON GENITALIA PROTEIN 7"/>
    <property type="match status" value="1"/>
</dbReference>
<keyword evidence="1" id="KW-0539">Nucleus</keyword>
<evidence type="ECO:0000313" key="6">
    <source>
        <dbReference type="Proteomes" id="UP000799750"/>
    </source>
</evidence>
<organism evidence="5 6">
    <name type="scientific">Lophium mytilinum</name>
    <dbReference type="NCBI Taxonomy" id="390894"/>
    <lineage>
        <taxon>Eukaryota</taxon>
        <taxon>Fungi</taxon>
        <taxon>Dikarya</taxon>
        <taxon>Ascomycota</taxon>
        <taxon>Pezizomycotina</taxon>
        <taxon>Dothideomycetes</taxon>
        <taxon>Pleosporomycetidae</taxon>
        <taxon>Mytilinidiales</taxon>
        <taxon>Mytilinidiaceae</taxon>
        <taxon>Lophium</taxon>
    </lineage>
</organism>
<evidence type="ECO:0000259" key="4">
    <source>
        <dbReference type="Pfam" id="PF13638"/>
    </source>
</evidence>
<evidence type="ECO:0000313" key="5">
    <source>
        <dbReference type="EMBL" id="KAF2497597.1"/>
    </source>
</evidence>
<feature type="compositionally biased region" description="Polar residues" evidence="2">
    <location>
        <begin position="259"/>
        <end position="268"/>
    </location>
</feature>
<keyword evidence="1" id="KW-0866">Nonsense-mediated mRNA decay</keyword>
<name>A0A6A6R2H2_9PEZI</name>
<dbReference type="GO" id="GO:0070034">
    <property type="term" value="F:telomerase RNA binding"/>
    <property type="evidence" value="ECO:0007669"/>
    <property type="project" value="TreeGrafter"/>
</dbReference>
<dbReference type="Gene3D" id="1.25.40.10">
    <property type="entry name" value="Tetratricopeptide repeat domain"/>
    <property type="match status" value="1"/>
</dbReference>
<dbReference type="OrthoDB" id="2017974at2759"/>
<accession>A0A6A6R2H2</accession>
<dbReference type="PANTHER" id="PTHR15696:SF0">
    <property type="entry name" value="TELOMERASE-BINDING PROTEIN EST1A"/>
    <property type="match status" value="1"/>
</dbReference>
<feature type="compositionally biased region" description="Polar residues" evidence="2">
    <location>
        <begin position="200"/>
        <end position="217"/>
    </location>
</feature>
<feature type="compositionally biased region" description="Basic residues" evidence="2">
    <location>
        <begin position="226"/>
        <end position="237"/>
    </location>
</feature>
<dbReference type="GO" id="GO:0005697">
    <property type="term" value="C:telomerase holoenzyme complex"/>
    <property type="evidence" value="ECO:0007669"/>
    <property type="project" value="TreeGrafter"/>
</dbReference>
<evidence type="ECO:0000256" key="2">
    <source>
        <dbReference type="SAM" id="MobiDB-lite"/>
    </source>
</evidence>
<keyword evidence="6" id="KW-1185">Reference proteome</keyword>
<proteinExistence type="predicted"/>
<evidence type="ECO:0000256" key="1">
    <source>
        <dbReference type="RuleBase" id="RU369098"/>
    </source>
</evidence>
<dbReference type="GO" id="GO:0042162">
    <property type="term" value="F:telomeric DNA binding"/>
    <property type="evidence" value="ECO:0007669"/>
    <property type="project" value="TreeGrafter"/>
</dbReference>
<dbReference type="InterPro" id="IPR011990">
    <property type="entry name" value="TPR-like_helical_dom_sf"/>
</dbReference>
<comment type="function">
    <text evidence="1">Plays a role in nonsense-mediated mRNA decay.</text>
</comment>
<reference evidence="5" key="1">
    <citation type="journal article" date="2020" name="Stud. Mycol.">
        <title>101 Dothideomycetes genomes: a test case for predicting lifestyles and emergence of pathogens.</title>
        <authorList>
            <person name="Haridas S."/>
            <person name="Albert R."/>
            <person name="Binder M."/>
            <person name="Bloem J."/>
            <person name="Labutti K."/>
            <person name="Salamov A."/>
            <person name="Andreopoulos B."/>
            <person name="Baker S."/>
            <person name="Barry K."/>
            <person name="Bills G."/>
            <person name="Bluhm B."/>
            <person name="Cannon C."/>
            <person name="Castanera R."/>
            <person name="Culley D."/>
            <person name="Daum C."/>
            <person name="Ezra D."/>
            <person name="Gonzalez J."/>
            <person name="Henrissat B."/>
            <person name="Kuo A."/>
            <person name="Liang C."/>
            <person name="Lipzen A."/>
            <person name="Lutzoni F."/>
            <person name="Magnuson J."/>
            <person name="Mondo S."/>
            <person name="Nolan M."/>
            <person name="Ohm R."/>
            <person name="Pangilinan J."/>
            <person name="Park H.-J."/>
            <person name="Ramirez L."/>
            <person name="Alfaro M."/>
            <person name="Sun H."/>
            <person name="Tritt A."/>
            <person name="Yoshinaga Y."/>
            <person name="Zwiers L.-H."/>
            <person name="Turgeon B."/>
            <person name="Goodwin S."/>
            <person name="Spatafora J."/>
            <person name="Crous P."/>
            <person name="Grigoriev I."/>
        </authorList>
    </citation>
    <scope>NUCLEOTIDE SEQUENCE</scope>
    <source>
        <strain evidence="5">CBS 269.34</strain>
    </source>
</reference>
<sequence length="1085" mass="120543">MADFLQSKYTQALRTQAKTAVAQELACPYCSGRIFQNDDQLWDHAVSDHSPTLLGMGIDPKNPGRFRKVLRDEAARSLVDRTARESHISSEATAGAGSTPDLTQLSLLEPKGKSQSPPRSKKRPAGSDIQASELQSRVPIRDTRRTKKATGYEDPSGPYREDLDYSRNIPFSVGADSSPQPKPNQRQLFNPHDAAKGSPTLYSQQGTHGTPNASSEDWSVVANPHGQHHAAPRHQPKGQRQSPHGSPRHSIGSAPPQYNVASQPSSLRQPGILEVQRTNPRYPDLISQPDARPISQEQLASEVKSIYAGLTMVETKCIHVDRAQASALPDPDGDSKLANDHWQALIALHRTLLHEHHDFFLASQHPSASPALRRLASKYSMPARMWKHGIHSFLELLRRRLPESLDYMLAFIYLAYQMMSLLYETVPTFEDTWIECLGDLGRYRMAIEDEDLRDRETWAGVARFWYSKAADKSPYVGRLYHHLAILARPNALQQLYYYSRSLTCVVPFMSARESILTLLDPILGRSSASYTHSLPIDTSFIRAHGILFGRLSTDAFEESMAAFLGQLDNHIGRVTAKWNEQGVFIAVTNIAGFFDYGSQDSPLRLIFQSYAEKIALKSQRSASPSEQDSSSRSPSPSSPGSKQLSSDETSSQLSKLSHDVAFSSACRLTFSTFALVLRRIGDKNVLPHVHVLFAFLSSLSTIPYVSALADNAPWDELVTFLNTLSKSERLEPLVNNDIFPAKELSDNVPLPEDYLIRGQVWSQWYFPEGWFGGEHDEEERSLELASTTKDRTERILRLGHQIATLERWIHYDRSSNTWSMSSAFTQAAPGHKSGEYVPQLTHTLLADDMDIDQPAQTQEKISLTLSYDLGDDSPEMREIQAEEENAQTQPQPTKGSQPSTTLVSSNTQARSSTMTASKMFVQRYTIIVCDTNLLLKQRDVFETLLQNGDWRVVVPDGAGPDSALAHDALQSVRVAIAEDKNVRIATDKGNDVTELFLSEKMGGGDPENVRQSEDSIIRVARSESNLNRQSPGKQTGSHAQAKPAVLLTEDKAMRIKAATFGVAAIATSIIKKVLKKSEPEQVPGQ</sequence>
<dbReference type="Pfam" id="PF10373">
    <property type="entry name" value="EST1_DNA_bind"/>
    <property type="match status" value="1"/>
</dbReference>
<dbReference type="AlphaFoldDB" id="A0A6A6R2H2"/>
<feature type="region of interest" description="Disordered" evidence="2">
    <location>
        <begin position="618"/>
        <end position="649"/>
    </location>
</feature>
<feature type="compositionally biased region" description="Polar residues" evidence="2">
    <location>
        <begin position="886"/>
        <end position="909"/>
    </location>
</feature>